<comment type="similarity">
    <text evidence="2">Belongs to the tweety family.</text>
</comment>
<feature type="compositionally biased region" description="Acidic residues" evidence="13">
    <location>
        <begin position="1019"/>
        <end position="1037"/>
    </location>
</feature>
<evidence type="ECO:0000313" key="16">
    <source>
        <dbReference type="EMBL" id="KCV67335.1"/>
    </source>
</evidence>
<feature type="transmembrane region" description="Helical" evidence="14">
    <location>
        <begin position="194"/>
        <end position="216"/>
    </location>
</feature>
<feature type="compositionally biased region" description="Gly residues" evidence="13">
    <location>
        <begin position="968"/>
        <end position="979"/>
    </location>
</feature>
<dbReference type="AlphaFoldDB" id="A0A058YZB0"/>
<evidence type="ECO:0000256" key="7">
    <source>
        <dbReference type="ARBA" id="ARBA00023065"/>
    </source>
</evidence>
<keyword evidence="10" id="KW-0325">Glycoprotein</keyword>
<dbReference type="PANTHER" id="PTHR12424">
    <property type="entry name" value="TWEETY-RELATED"/>
    <property type="match status" value="1"/>
</dbReference>
<keyword evidence="15" id="KW-0732">Signal</keyword>
<evidence type="ECO:0000256" key="3">
    <source>
        <dbReference type="ARBA" id="ARBA00022448"/>
    </source>
</evidence>
<comment type="subcellular location">
    <subcellularLocation>
        <location evidence="1">Cell membrane</location>
        <topology evidence="1">Multi-pass membrane protein</topology>
    </subcellularLocation>
</comment>
<protein>
    <submittedName>
        <fullName evidence="16">Uncharacterized protein</fullName>
    </submittedName>
</protein>
<evidence type="ECO:0000256" key="14">
    <source>
        <dbReference type="SAM" id="Phobius"/>
    </source>
</evidence>
<reference evidence="16" key="1">
    <citation type="submission" date="2013-04" db="EMBL/GenBank/DDBJ databases">
        <title>The Genome Sequence of Fonticula alba ATCC 38817.</title>
        <authorList>
            <consortium name="The Broad Institute Genomics Platform"/>
            <person name="Russ C."/>
            <person name="Cuomo C."/>
            <person name="Burger G."/>
            <person name="Gray M.W."/>
            <person name="Holland P.W.H."/>
            <person name="King N."/>
            <person name="Lang F.B.F."/>
            <person name="Roger A.J."/>
            <person name="Ruiz-Trillo I."/>
            <person name="Brown M."/>
            <person name="Walker B."/>
            <person name="Young S."/>
            <person name="Zeng Q."/>
            <person name="Gargeya S."/>
            <person name="Fitzgerald M."/>
            <person name="Haas B."/>
            <person name="Abouelleil A."/>
            <person name="Allen A.W."/>
            <person name="Alvarado L."/>
            <person name="Arachchi H.M."/>
            <person name="Berlin A.M."/>
            <person name="Chapman S.B."/>
            <person name="Gainer-Dewar J."/>
            <person name="Goldberg J."/>
            <person name="Griggs A."/>
            <person name="Gujja S."/>
            <person name="Hansen M."/>
            <person name="Howarth C."/>
            <person name="Imamovic A."/>
            <person name="Ireland A."/>
            <person name="Larimer J."/>
            <person name="McCowan C."/>
            <person name="Murphy C."/>
            <person name="Pearson M."/>
            <person name="Poon T.W."/>
            <person name="Priest M."/>
            <person name="Roberts A."/>
            <person name="Saif S."/>
            <person name="Shea T."/>
            <person name="Sisk P."/>
            <person name="Sykes S."/>
            <person name="Wortman J."/>
            <person name="Nusbaum C."/>
            <person name="Birren B."/>
        </authorList>
    </citation>
    <scope>NUCLEOTIDE SEQUENCE [LARGE SCALE GENOMIC DNA]</scope>
    <source>
        <strain evidence="16">ATCC 38817</strain>
    </source>
</reference>
<keyword evidence="17" id="KW-1185">Reference proteome</keyword>
<evidence type="ECO:0000256" key="8">
    <source>
        <dbReference type="ARBA" id="ARBA00023136"/>
    </source>
</evidence>
<feature type="chain" id="PRO_5001565886" evidence="15">
    <location>
        <begin position="38"/>
        <end position="1146"/>
    </location>
</feature>
<feature type="transmembrane region" description="Helical" evidence="14">
    <location>
        <begin position="515"/>
        <end position="538"/>
    </location>
</feature>
<evidence type="ECO:0000256" key="4">
    <source>
        <dbReference type="ARBA" id="ARBA00022475"/>
    </source>
</evidence>
<feature type="signal peptide" evidence="15">
    <location>
        <begin position="1"/>
        <end position="37"/>
    </location>
</feature>
<evidence type="ECO:0000256" key="10">
    <source>
        <dbReference type="ARBA" id="ARBA00023180"/>
    </source>
</evidence>
<evidence type="ECO:0000256" key="6">
    <source>
        <dbReference type="ARBA" id="ARBA00022989"/>
    </source>
</evidence>
<keyword evidence="7" id="KW-0406">Ion transport</keyword>
<proteinExistence type="inferred from homology"/>
<evidence type="ECO:0000256" key="1">
    <source>
        <dbReference type="ARBA" id="ARBA00004651"/>
    </source>
</evidence>
<evidence type="ECO:0000256" key="5">
    <source>
        <dbReference type="ARBA" id="ARBA00022692"/>
    </source>
</evidence>
<evidence type="ECO:0000256" key="15">
    <source>
        <dbReference type="SAM" id="SignalP"/>
    </source>
</evidence>
<dbReference type="EMBL" id="KB932235">
    <property type="protein sequence ID" value="KCV67335.1"/>
    <property type="molecule type" value="Genomic_DNA"/>
</dbReference>
<keyword evidence="4" id="KW-1003">Cell membrane</keyword>
<evidence type="ECO:0000256" key="12">
    <source>
        <dbReference type="ARBA" id="ARBA00023303"/>
    </source>
</evidence>
<feature type="compositionally biased region" description="Low complexity" evidence="13">
    <location>
        <begin position="932"/>
        <end position="967"/>
    </location>
</feature>
<feature type="compositionally biased region" description="Acidic residues" evidence="13">
    <location>
        <begin position="989"/>
        <end position="1006"/>
    </location>
</feature>
<dbReference type="GO" id="GO:0034707">
    <property type="term" value="C:chloride channel complex"/>
    <property type="evidence" value="ECO:0007669"/>
    <property type="project" value="UniProtKB-KW"/>
</dbReference>
<feature type="transmembrane region" description="Helical" evidence="14">
    <location>
        <begin position="484"/>
        <end position="503"/>
    </location>
</feature>
<dbReference type="GO" id="GO:0072320">
    <property type="term" value="F:volume-sensitive chloride channel activity"/>
    <property type="evidence" value="ECO:0007669"/>
    <property type="project" value="TreeGrafter"/>
</dbReference>
<name>A0A058YZB0_FONAL</name>
<keyword evidence="5 14" id="KW-0812">Transmembrane</keyword>
<gene>
    <name evidence="16" type="ORF">H696_06234</name>
</gene>
<dbReference type="RefSeq" id="XP_009498257.1">
    <property type="nucleotide sequence ID" value="XM_009499982.1"/>
</dbReference>
<dbReference type="GO" id="GO:0005229">
    <property type="term" value="F:intracellularly calcium-gated chloride channel activity"/>
    <property type="evidence" value="ECO:0007669"/>
    <property type="project" value="TreeGrafter"/>
</dbReference>
<keyword evidence="3" id="KW-0813">Transport</keyword>
<keyword evidence="6 14" id="KW-1133">Transmembrane helix</keyword>
<feature type="compositionally biased region" description="Basic residues" evidence="13">
    <location>
        <begin position="902"/>
        <end position="926"/>
    </location>
</feature>
<dbReference type="PANTHER" id="PTHR12424:SF8">
    <property type="entry name" value="PROTEIN TWEETY"/>
    <property type="match status" value="1"/>
</dbReference>
<keyword evidence="8 14" id="KW-0472">Membrane</keyword>
<feature type="compositionally biased region" description="Polar residues" evidence="13">
    <location>
        <begin position="1136"/>
        <end position="1146"/>
    </location>
</feature>
<feature type="region of interest" description="Disordered" evidence="13">
    <location>
        <begin position="880"/>
        <end position="1047"/>
    </location>
</feature>
<dbReference type="InterPro" id="IPR006990">
    <property type="entry name" value="Tweety"/>
</dbReference>
<organism evidence="16">
    <name type="scientific">Fonticula alba</name>
    <name type="common">Slime mold</name>
    <dbReference type="NCBI Taxonomy" id="691883"/>
    <lineage>
        <taxon>Eukaryota</taxon>
        <taxon>Rotosphaerida</taxon>
        <taxon>Fonticulaceae</taxon>
        <taxon>Fonticula</taxon>
    </lineage>
</organism>
<accession>A0A058YZB0</accession>
<keyword evidence="12" id="KW-0407">Ion channel</keyword>
<evidence type="ECO:0000256" key="2">
    <source>
        <dbReference type="ARBA" id="ARBA00009849"/>
    </source>
</evidence>
<evidence type="ECO:0000256" key="9">
    <source>
        <dbReference type="ARBA" id="ARBA00023173"/>
    </source>
</evidence>
<dbReference type="GeneID" id="20530959"/>
<keyword evidence="9" id="KW-0869">Chloride channel</keyword>
<sequence>MHFPPDPGRSAARAGRRLLLLLFSMLALLLMVGSAFASSTGIGRGDSSDSPFLKAPLVPTSDYDESILALGDRTSLSAGLRPWVWLAAILRSPTRLRIPDNTFVVPSYYEPLFPVSAAAAAAAPTADSSQDPGAPLFTIGEFAADNVVLLIILSIAALLALFFLILAIVFFPCRSLACCGGADRAQKPYSRSDRIFSLVILAIGSGLIAVFAGLGIASNTFTAEAMGSSLHLSAGVYDHLDAYLPVLNATVEHTPISFGQLASSAFTVAYDPIETFAGQEGLLWIQSREVAAATANFDAQADQVIDQAANFDNAANDFQDVFNRFLDDAAQLDDVQRLNAALVDAYRAPGPGRPWALRGGDAACDLLGVSGTALSTEEAVFAGSDEIEDILIDAIGNNNIEEASSDLTSAIDSNLGDFAGRIQSYGDLVRDSVTSMQEEMAGSYQTFHLNAALPTANTIHSTTDLLMQAKDTYIDPYEPYRSSIVLAVFIVPCVLILLVLATISLRFTLASKVAVILSFIFAAFTWAAFGLHFVLALGASEACDVVDSGEISPIFSDVVGINPDTFTELVHTFESCRQPGDATLLRALSLEHLADFSAPLGATLATVDTFGPDVQRYVDLSATTLALSRLETSAGPVLDALQSTETSQSPLARREAVVGRYRGQVHRLRDQLAASRTLLGLLQAGPGSGTFDRCVILADSTPDAGAAAQIELESLLQRADALTMRFEADVLGPNSDPRPAFSLVEDQSEILDVGLTGLLDATRMAGPQAAAVRAQADHFAATTLPGFVTVQAPVLATTFTQLATDAGVSLQHLAECRWIGQDSLAARNLFCAVTLGALDGLWLSQILFAVSGGVFIAGIVMASIRYSRLVADYEDNEDELELEDGQAGPGGSGAGESYRLQTLRRKSESKKRRKRRRKRSQQRRAAAKADEAIAGGATGALAASPSGSLPSPGSGDLSGASVSAAGLGAKGGKSDGGPARGHDSFSSSFDDDDDEDDDDDDDDSDIDPTRGATTAFDFSDSEDGSLTDVEFDGDEEPERPRPPSAAETFAVATGLPPPPITITPADASSSSAVIIDFSSDLQLNDSSVVDLRSQEAGGFLSISTGGPPGTPGFYSHPSSPGIMRPNTPLAGGFFDFSSTPGTGPPT</sequence>
<evidence type="ECO:0000256" key="13">
    <source>
        <dbReference type="SAM" id="MobiDB-lite"/>
    </source>
</evidence>
<evidence type="ECO:0000256" key="11">
    <source>
        <dbReference type="ARBA" id="ARBA00023214"/>
    </source>
</evidence>
<keyword evidence="11" id="KW-0868">Chloride</keyword>
<evidence type="ECO:0000313" key="17">
    <source>
        <dbReference type="Proteomes" id="UP000030693"/>
    </source>
</evidence>
<feature type="region of interest" description="Disordered" evidence="13">
    <location>
        <begin position="1101"/>
        <end position="1146"/>
    </location>
</feature>
<feature type="transmembrane region" description="Helical" evidence="14">
    <location>
        <begin position="147"/>
        <end position="173"/>
    </location>
</feature>
<dbReference type="GO" id="GO:0005886">
    <property type="term" value="C:plasma membrane"/>
    <property type="evidence" value="ECO:0007669"/>
    <property type="project" value="UniProtKB-SubCell"/>
</dbReference>
<dbReference type="Proteomes" id="UP000030693">
    <property type="component" value="Unassembled WGS sequence"/>
</dbReference>